<evidence type="ECO:0000259" key="2">
    <source>
        <dbReference type="Pfam" id="PF00582"/>
    </source>
</evidence>
<dbReference type="InterPro" id="IPR006015">
    <property type="entry name" value="Universal_stress_UspA"/>
</dbReference>
<dbReference type="SUPFAM" id="SSF52402">
    <property type="entry name" value="Adenine nucleotide alpha hydrolases-like"/>
    <property type="match status" value="1"/>
</dbReference>
<evidence type="ECO:0000313" key="4">
    <source>
        <dbReference type="Proteomes" id="UP001144372"/>
    </source>
</evidence>
<evidence type="ECO:0000313" key="3">
    <source>
        <dbReference type="EMBL" id="GLI34519.1"/>
    </source>
</evidence>
<comment type="similarity">
    <text evidence="1">Belongs to the universal stress protein A family.</text>
</comment>
<gene>
    <name evidence="3" type="ORF">DAMNIGENAA_19520</name>
</gene>
<dbReference type="Proteomes" id="UP001144372">
    <property type="component" value="Unassembled WGS sequence"/>
</dbReference>
<dbReference type="Pfam" id="PF00582">
    <property type="entry name" value="Usp"/>
    <property type="match status" value="1"/>
</dbReference>
<dbReference type="PANTHER" id="PTHR31964">
    <property type="entry name" value="ADENINE NUCLEOTIDE ALPHA HYDROLASES-LIKE SUPERFAMILY PROTEIN"/>
    <property type="match status" value="1"/>
</dbReference>
<sequence length="162" mass="18450">MDSFLVTLDGTHGSLKSIRYLNRILKGAKHIRLVLFHVIPTTSPNLLKKEEVQRIEKIHAEQAHLRGYFWTREDEDRMNLAFQEARQLLLEGGFSNAQVTTRFSVQSAEVAQVILEEGKRLECSTIVIGRRGLSRVKELFLGSVSKTVTKLARSMTVWVVDD</sequence>
<evidence type="ECO:0000256" key="1">
    <source>
        <dbReference type="ARBA" id="ARBA00008791"/>
    </source>
</evidence>
<dbReference type="InterPro" id="IPR006016">
    <property type="entry name" value="UspA"/>
</dbReference>
<feature type="domain" description="UspA" evidence="2">
    <location>
        <begin position="3"/>
        <end position="157"/>
    </location>
</feature>
<proteinExistence type="inferred from homology"/>
<dbReference type="RefSeq" id="WP_281793810.1">
    <property type="nucleotide sequence ID" value="NZ_BSDR01000001.1"/>
</dbReference>
<protein>
    <recommendedName>
        <fullName evidence="2">UspA domain-containing protein</fullName>
    </recommendedName>
</protein>
<comment type="caution">
    <text evidence="3">The sequence shown here is derived from an EMBL/GenBank/DDBJ whole genome shotgun (WGS) entry which is preliminary data.</text>
</comment>
<dbReference type="EMBL" id="BSDR01000001">
    <property type="protein sequence ID" value="GLI34519.1"/>
    <property type="molecule type" value="Genomic_DNA"/>
</dbReference>
<organism evidence="3 4">
    <name type="scientific">Desulforhabdus amnigena</name>
    <dbReference type="NCBI Taxonomy" id="40218"/>
    <lineage>
        <taxon>Bacteria</taxon>
        <taxon>Pseudomonadati</taxon>
        <taxon>Thermodesulfobacteriota</taxon>
        <taxon>Syntrophobacteria</taxon>
        <taxon>Syntrophobacterales</taxon>
        <taxon>Syntrophobacteraceae</taxon>
        <taxon>Desulforhabdus</taxon>
    </lineage>
</organism>
<dbReference type="Gene3D" id="3.40.50.620">
    <property type="entry name" value="HUPs"/>
    <property type="match status" value="1"/>
</dbReference>
<keyword evidence="4" id="KW-1185">Reference proteome</keyword>
<name>A0A9W6FSW5_9BACT</name>
<accession>A0A9W6FSW5</accession>
<reference evidence="3" key="1">
    <citation type="submission" date="2022-12" db="EMBL/GenBank/DDBJ databases">
        <title>Reference genome sequencing for broad-spectrum identification of bacterial and archaeal isolates by mass spectrometry.</title>
        <authorList>
            <person name="Sekiguchi Y."/>
            <person name="Tourlousse D.M."/>
        </authorList>
    </citation>
    <scope>NUCLEOTIDE SEQUENCE</scope>
    <source>
        <strain evidence="3">ASRB1</strain>
    </source>
</reference>
<dbReference type="InterPro" id="IPR014729">
    <property type="entry name" value="Rossmann-like_a/b/a_fold"/>
</dbReference>
<dbReference type="PANTHER" id="PTHR31964:SF113">
    <property type="entry name" value="USPA DOMAIN-CONTAINING PROTEIN"/>
    <property type="match status" value="1"/>
</dbReference>
<dbReference type="AlphaFoldDB" id="A0A9W6FSW5"/>
<dbReference type="PRINTS" id="PR01438">
    <property type="entry name" value="UNVRSLSTRESS"/>
</dbReference>
<dbReference type="CDD" id="cd00293">
    <property type="entry name" value="USP-like"/>
    <property type="match status" value="1"/>
</dbReference>